<dbReference type="SUPFAM" id="SSF53067">
    <property type="entry name" value="Actin-like ATPase domain"/>
    <property type="match status" value="1"/>
</dbReference>
<organism evidence="2 3">
    <name type="scientific">Haloechinothrix salitolerans</name>
    <dbReference type="NCBI Taxonomy" id="926830"/>
    <lineage>
        <taxon>Bacteria</taxon>
        <taxon>Bacillati</taxon>
        <taxon>Actinomycetota</taxon>
        <taxon>Actinomycetes</taxon>
        <taxon>Pseudonocardiales</taxon>
        <taxon>Pseudonocardiaceae</taxon>
        <taxon>Haloechinothrix</taxon>
    </lineage>
</organism>
<comment type="caution">
    <text evidence="2">The sequence shown here is derived from an EMBL/GenBank/DDBJ whole genome shotgun (WGS) entry which is preliminary data.</text>
</comment>
<sequence length="307" mass="30653">MASADCVVAVDVGGTSVKAAVVDARGTANAAVTVPTSRGAEQVADQVAALADELTDAVQARGPAPVALGVVTPGLVDEHSGTVLLAGNLGWRDAPMRALVEKRVDLPVAFGHDVRAGGLAEAVLGAGRDAGDHLFLAIGTGIAGAVMLGGTAYSGGGYAGEIGHIVVEPGGDACACGARGCLEATASARAIARRYALRTGERVAAAEVAARAVAGDVHAVAVWDAAVIGLAEALRVCLCVLAPELIVVGGGLATSGDQLLEPLRARLAERLTFQRVPHVVAAELGERAGCLGAGLLAWHAIGREVRP</sequence>
<name>A0ABW2C0L5_9PSEU</name>
<dbReference type="PANTHER" id="PTHR18964:SF149">
    <property type="entry name" value="BIFUNCTIONAL UDP-N-ACETYLGLUCOSAMINE 2-EPIMERASE_N-ACETYLMANNOSAMINE KINASE"/>
    <property type="match status" value="1"/>
</dbReference>
<reference evidence="3" key="1">
    <citation type="journal article" date="2019" name="Int. J. Syst. Evol. Microbiol.">
        <title>The Global Catalogue of Microorganisms (GCM) 10K type strain sequencing project: providing services to taxonomists for standard genome sequencing and annotation.</title>
        <authorList>
            <consortium name="The Broad Institute Genomics Platform"/>
            <consortium name="The Broad Institute Genome Sequencing Center for Infectious Disease"/>
            <person name="Wu L."/>
            <person name="Ma J."/>
        </authorList>
    </citation>
    <scope>NUCLEOTIDE SEQUENCE [LARGE SCALE GENOMIC DNA]</scope>
    <source>
        <strain evidence="3">KCTC 32255</strain>
    </source>
</reference>
<dbReference type="Proteomes" id="UP001596337">
    <property type="component" value="Unassembled WGS sequence"/>
</dbReference>
<gene>
    <name evidence="2" type="ORF">ACFQGD_16670</name>
</gene>
<evidence type="ECO:0000256" key="1">
    <source>
        <dbReference type="ARBA" id="ARBA00006479"/>
    </source>
</evidence>
<proteinExistence type="inferred from homology"/>
<dbReference type="RefSeq" id="WP_345396656.1">
    <property type="nucleotide sequence ID" value="NZ_BAABLA010000026.1"/>
</dbReference>
<dbReference type="Pfam" id="PF00480">
    <property type="entry name" value="ROK"/>
    <property type="match status" value="1"/>
</dbReference>
<comment type="similarity">
    <text evidence="1">Belongs to the ROK (NagC/XylR) family.</text>
</comment>
<dbReference type="InterPro" id="IPR043129">
    <property type="entry name" value="ATPase_NBD"/>
</dbReference>
<protein>
    <submittedName>
        <fullName evidence="2">ROK family protein</fullName>
    </submittedName>
</protein>
<dbReference type="PANTHER" id="PTHR18964">
    <property type="entry name" value="ROK (REPRESSOR, ORF, KINASE) FAMILY"/>
    <property type="match status" value="1"/>
</dbReference>
<dbReference type="InterPro" id="IPR000600">
    <property type="entry name" value="ROK"/>
</dbReference>
<evidence type="ECO:0000313" key="3">
    <source>
        <dbReference type="Proteomes" id="UP001596337"/>
    </source>
</evidence>
<keyword evidence="3" id="KW-1185">Reference proteome</keyword>
<evidence type="ECO:0000313" key="2">
    <source>
        <dbReference type="EMBL" id="MFC6868776.1"/>
    </source>
</evidence>
<dbReference type="EMBL" id="JBHSXX010000001">
    <property type="protein sequence ID" value="MFC6868776.1"/>
    <property type="molecule type" value="Genomic_DNA"/>
</dbReference>
<dbReference type="Gene3D" id="3.30.420.40">
    <property type="match status" value="2"/>
</dbReference>
<accession>A0ABW2C0L5</accession>